<dbReference type="InterPro" id="IPR017452">
    <property type="entry name" value="GPCR_Rhodpsn_7TM"/>
</dbReference>
<dbReference type="Proteomes" id="UP001347796">
    <property type="component" value="Unassembled WGS sequence"/>
</dbReference>
<name>A0AAN8PNT0_PATCE</name>
<keyword evidence="4" id="KW-0297">G-protein coupled receptor</keyword>
<feature type="transmembrane region" description="Helical" evidence="8">
    <location>
        <begin position="183"/>
        <end position="208"/>
    </location>
</feature>
<dbReference type="SUPFAM" id="SSF81321">
    <property type="entry name" value="Family A G protein-coupled receptor-like"/>
    <property type="match status" value="1"/>
</dbReference>
<organism evidence="10 11">
    <name type="scientific">Patella caerulea</name>
    <name type="common">Rayed Mediterranean limpet</name>
    <dbReference type="NCBI Taxonomy" id="87958"/>
    <lineage>
        <taxon>Eukaryota</taxon>
        <taxon>Metazoa</taxon>
        <taxon>Spiralia</taxon>
        <taxon>Lophotrochozoa</taxon>
        <taxon>Mollusca</taxon>
        <taxon>Gastropoda</taxon>
        <taxon>Patellogastropoda</taxon>
        <taxon>Patelloidea</taxon>
        <taxon>Patellidae</taxon>
        <taxon>Patella</taxon>
    </lineage>
</organism>
<dbReference type="CDD" id="cd00637">
    <property type="entry name" value="7tm_classA_rhodopsin-like"/>
    <property type="match status" value="1"/>
</dbReference>
<dbReference type="InterPro" id="IPR000276">
    <property type="entry name" value="GPCR_Rhodpsn"/>
</dbReference>
<feature type="transmembrane region" description="Helical" evidence="8">
    <location>
        <begin position="58"/>
        <end position="75"/>
    </location>
</feature>
<protein>
    <recommendedName>
        <fullName evidence="9">G-protein coupled receptors family 1 profile domain-containing protein</fullName>
    </recommendedName>
</protein>
<evidence type="ECO:0000256" key="3">
    <source>
        <dbReference type="ARBA" id="ARBA00022989"/>
    </source>
</evidence>
<evidence type="ECO:0000256" key="1">
    <source>
        <dbReference type="ARBA" id="ARBA00004141"/>
    </source>
</evidence>
<dbReference type="Gene3D" id="1.20.1070.10">
    <property type="entry name" value="Rhodopsin 7-helix transmembrane proteins"/>
    <property type="match status" value="1"/>
</dbReference>
<keyword evidence="11" id="KW-1185">Reference proteome</keyword>
<feature type="transmembrane region" description="Helical" evidence="8">
    <location>
        <begin position="95"/>
        <end position="113"/>
    </location>
</feature>
<comment type="subcellular location">
    <subcellularLocation>
        <location evidence="1">Membrane</location>
        <topology evidence="1">Multi-pass membrane protein</topology>
    </subcellularLocation>
</comment>
<accession>A0AAN8PNT0</accession>
<feature type="transmembrane region" description="Helical" evidence="8">
    <location>
        <begin position="228"/>
        <end position="248"/>
    </location>
</feature>
<dbReference type="PANTHER" id="PTHR24243:SF224">
    <property type="entry name" value="G-PROTEIN COUPLED RECEPTOR 19-RELATED"/>
    <property type="match status" value="1"/>
</dbReference>
<keyword evidence="3 8" id="KW-1133">Transmembrane helix</keyword>
<keyword evidence="6" id="KW-0675">Receptor</keyword>
<evidence type="ECO:0000256" key="2">
    <source>
        <dbReference type="ARBA" id="ARBA00022692"/>
    </source>
</evidence>
<keyword evidence="2 8" id="KW-0812">Transmembrane</keyword>
<dbReference type="Pfam" id="PF00001">
    <property type="entry name" value="7tm_1"/>
    <property type="match status" value="1"/>
</dbReference>
<comment type="caution">
    <text evidence="10">The sequence shown here is derived from an EMBL/GenBank/DDBJ whole genome shotgun (WGS) entry which is preliminary data.</text>
</comment>
<feature type="transmembrane region" description="Helical" evidence="8">
    <location>
        <begin position="20"/>
        <end position="46"/>
    </location>
</feature>
<feature type="domain" description="G-protein coupled receptors family 1 profile" evidence="9">
    <location>
        <begin position="38"/>
        <end position="288"/>
    </location>
</feature>
<evidence type="ECO:0000256" key="7">
    <source>
        <dbReference type="ARBA" id="ARBA00023224"/>
    </source>
</evidence>
<evidence type="ECO:0000313" key="10">
    <source>
        <dbReference type="EMBL" id="KAK6173055.1"/>
    </source>
</evidence>
<dbReference type="EMBL" id="JAZGQO010000011">
    <property type="protein sequence ID" value="KAK6173055.1"/>
    <property type="molecule type" value="Genomic_DNA"/>
</dbReference>
<evidence type="ECO:0000256" key="8">
    <source>
        <dbReference type="SAM" id="Phobius"/>
    </source>
</evidence>
<keyword evidence="5 8" id="KW-0472">Membrane</keyword>
<dbReference type="GO" id="GO:0005886">
    <property type="term" value="C:plasma membrane"/>
    <property type="evidence" value="ECO:0007669"/>
    <property type="project" value="TreeGrafter"/>
</dbReference>
<dbReference type="AlphaFoldDB" id="A0AAN8PNT0"/>
<feature type="transmembrane region" description="Helical" evidence="8">
    <location>
        <begin position="134"/>
        <end position="156"/>
    </location>
</feature>
<evidence type="ECO:0000313" key="11">
    <source>
        <dbReference type="Proteomes" id="UP001347796"/>
    </source>
</evidence>
<evidence type="ECO:0000256" key="6">
    <source>
        <dbReference type="ARBA" id="ARBA00023170"/>
    </source>
</evidence>
<evidence type="ECO:0000259" key="9">
    <source>
        <dbReference type="PROSITE" id="PS50262"/>
    </source>
</evidence>
<dbReference type="GO" id="GO:0004930">
    <property type="term" value="F:G protein-coupled receptor activity"/>
    <property type="evidence" value="ECO:0007669"/>
    <property type="project" value="UniProtKB-KW"/>
</dbReference>
<dbReference type="PROSITE" id="PS50262">
    <property type="entry name" value="G_PROTEIN_RECEP_F1_2"/>
    <property type="match status" value="1"/>
</dbReference>
<keyword evidence="7" id="KW-0807">Transducer</keyword>
<dbReference type="PRINTS" id="PR00237">
    <property type="entry name" value="GPCRRHODOPSN"/>
</dbReference>
<gene>
    <name evidence="10" type="ORF">SNE40_016589</name>
</gene>
<evidence type="ECO:0000256" key="4">
    <source>
        <dbReference type="ARBA" id="ARBA00023040"/>
    </source>
</evidence>
<evidence type="ECO:0000256" key="5">
    <source>
        <dbReference type="ARBA" id="ARBA00023136"/>
    </source>
</evidence>
<dbReference type="PANTHER" id="PTHR24243">
    <property type="entry name" value="G-PROTEIN COUPLED RECEPTOR"/>
    <property type="match status" value="1"/>
</dbReference>
<proteinExistence type="predicted"/>
<reference evidence="10 11" key="1">
    <citation type="submission" date="2024-01" db="EMBL/GenBank/DDBJ databases">
        <title>The genome of the rayed Mediterranean limpet Patella caerulea (Linnaeus, 1758).</title>
        <authorList>
            <person name="Anh-Thu Weber A."/>
            <person name="Halstead-Nussloch G."/>
        </authorList>
    </citation>
    <scope>NUCLEOTIDE SEQUENCE [LARGE SCALE GENOMIC DNA]</scope>
    <source>
        <strain evidence="10">AATW-2023a</strain>
        <tissue evidence="10">Whole specimen</tissue>
    </source>
</reference>
<sequence>MNLMTNTSEIVIDSFDRIHLHWMFLVLEIVIDVIIIIGDVILLMLYFTRKLLGQSTNILVFSVAVGDLISGIATLPLDILQKTLGDLSPYVCKGFFYFSNVAKTAISYTIFLLTMERIVAVLNHKFRLLSPGRCLFFCSLTWFFAAAYNIWAVVIYDTAYVEISELPNQRLAMCFVAEKFLDLYAIFLVLDFLIIFLFPVCATAALFIAFALTKNPANQPGRLYKPSLSILVFAFALFMCFVCCHLPAEIAAFCIDHRTGIYQFTDLSAYKILHIFSFTRGFWDLFIFGTFRHYVCKKEKVLAQMREVKVQNSLGIPTVAPASTSLLDSDQEVSQRVSSGEKSVIVHEN</sequence>